<keyword evidence="1" id="KW-0812">Transmembrane</keyword>
<gene>
    <name evidence="2" type="ORF">BACI348_40934</name>
</gene>
<reference evidence="2 3" key="1">
    <citation type="submission" date="2019-10" db="EMBL/GenBank/DDBJ databases">
        <authorList>
            <person name="Karimi E."/>
        </authorList>
    </citation>
    <scope>NUCLEOTIDE SEQUENCE [LARGE SCALE GENOMIC DNA]</scope>
    <source>
        <strain evidence="2">Bacillus sp. 348</strain>
    </source>
</reference>
<evidence type="ECO:0000313" key="3">
    <source>
        <dbReference type="Proteomes" id="UP000433089"/>
    </source>
</evidence>
<dbReference type="EMBL" id="CABWLH010000009">
    <property type="protein sequence ID" value="VXB53357.1"/>
    <property type="molecule type" value="Genomic_DNA"/>
</dbReference>
<protein>
    <submittedName>
        <fullName evidence="2">Uncharacterized protein</fullName>
    </submittedName>
</protein>
<feature type="transmembrane region" description="Helical" evidence="1">
    <location>
        <begin position="13"/>
        <end position="34"/>
    </location>
</feature>
<proteinExistence type="predicted"/>
<sequence length="53" mass="6469">MIRLFHIGVNERIFLFFTKYFICKLGVSYLPNIYSSDLSMKKEKPPFWRFQDC</sequence>
<dbReference type="AlphaFoldDB" id="A0A653RF15"/>
<organism evidence="2 3">
    <name type="scientific">Bacillus altitudinis</name>
    <dbReference type="NCBI Taxonomy" id="293387"/>
    <lineage>
        <taxon>Bacteria</taxon>
        <taxon>Bacillati</taxon>
        <taxon>Bacillota</taxon>
        <taxon>Bacilli</taxon>
        <taxon>Bacillales</taxon>
        <taxon>Bacillaceae</taxon>
        <taxon>Bacillus</taxon>
    </lineage>
</organism>
<name>A0A653RF15_BACAB</name>
<evidence type="ECO:0000256" key="1">
    <source>
        <dbReference type="SAM" id="Phobius"/>
    </source>
</evidence>
<dbReference type="Proteomes" id="UP000433089">
    <property type="component" value="Unassembled WGS sequence"/>
</dbReference>
<accession>A0A653RF15</accession>
<keyword evidence="1" id="KW-0472">Membrane</keyword>
<evidence type="ECO:0000313" key="2">
    <source>
        <dbReference type="EMBL" id="VXB53357.1"/>
    </source>
</evidence>
<keyword evidence="1" id="KW-1133">Transmembrane helix</keyword>